<dbReference type="PROSITE" id="PS51257">
    <property type="entry name" value="PROKAR_LIPOPROTEIN"/>
    <property type="match status" value="1"/>
</dbReference>
<evidence type="ECO:0000313" key="1">
    <source>
        <dbReference type="EMBL" id="MDY7258572.1"/>
    </source>
</evidence>
<proteinExistence type="predicted"/>
<sequence length="182" mass="20794">MKIKSLYALLFCIFTTGCLDGQKQSDHAILIAYTSTEFPELGSSVCYLNERGDTVIPFGKYHYGGSDTIRHIGFVVEPHTPGWTTINNKGEKLFYTFSFDNGPDYVEEGLFRIINDEMLMGFADTLGNVVIQPQFAFALPFKDGKAKATYTGERKTLDKYGEHWMWQSNHWFYIDKKGNKLK</sequence>
<gene>
    <name evidence="1" type="ORF">QHG74_12700</name>
</gene>
<evidence type="ECO:0000313" key="2">
    <source>
        <dbReference type="Proteomes" id="UP001292913"/>
    </source>
</evidence>
<organism evidence="1 2">
    <name type="scientific">Bacteroides vicugnae</name>
    <dbReference type="NCBI Taxonomy" id="3037989"/>
    <lineage>
        <taxon>Bacteria</taxon>
        <taxon>Pseudomonadati</taxon>
        <taxon>Bacteroidota</taxon>
        <taxon>Bacteroidia</taxon>
        <taxon>Bacteroidales</taxon>
        <taxon>Bacteroidaceae</taxon>
        <taxon>Bacteroides</taxon>
    </lineage>
</organism>
<reference evidence="1 2" key="1">
    <citation type="submission" date="2023-04" db="EMBL/GenBank/DDBJ databases">
        <title>Bacteroides pacosi sp. nov., isolated from the fecal material of an alpaca.</title>
        <authorList>
            <person name="Miller S."/>
            <person name="Hendry M."/>
            <person name="King J."/>
            <person name="Sankaranarayanan K."/>
            <person name="Lawson P.A."/>
        </authorList>
    </citation>
    <scope>NUCLEOTIDE SEQUENCE [LARGE SCALE GENOMIC DNA]</scope>
    <source>
        <strain evidence="1 2">A2-P53</strain>
    </source>
</reference>
<dbReference type="InterPro" id="IPR032774">
    <property type="entry name" value="WG_beta_rep"/>
</dbReference>
<comment type="caution">
    <text evidence="1">The sequence shown here is derived from an EMBL/GenBank/DDBJ whole genome shotgun (WGS) entry which is preliminary data.</text>
</comment>
<accession>A0ABU5HRV8</accession>
<keyword evidence="2" id="KW-1185">Reference proteome</keyword>
<dbReference type="Proteomes" id="UP001292913">
    <property type="component" value="Unassembled WGS sequence"/>
</dbReference>
<dbReference type="EMBL" id="JARZAK010000007">
    <property type="protein sequence ID" value="MDY7258572.1"/>
    <property type="molecule type" value="Genomic_DNA"/>
</dbReference>
<dbReference type="RefSeq" id="WP_148365233.1">
    <property type="nucleotide sequence ID" value="NZ_JARZAK010000007.1"/>
</dbReference>
<dbReference type="Pfam" id="PF14903">
    <property type="entry name" value="WG_beta_rep"/>
    <property type="match status" value="1"/>
</dbReference>
<name>A0ABU5HRV8_9BACE</name>
<protein>
    <submittedName>
        <fullName evidence="1">WG repeat-containing protein</fullName>
    </submittedName>
</protein>